<protein>
    <submittedName>
        <fullName evidence="1">Uncharacterized protein</fullName>
    </submittedName>
</protein>
<keyword evidence="2" id="KW-1185">Reference proteome</keyword>
<reference evidence="1" key="1">
    <citation type="submission" date="2021-06" db="EMBL/GenBank/DDBJ databases">
        <authorList>
            <consortium name="DOE Joint Genome Institute"/>
            <person name="Mondo S.J."/>
            <person name="Amses K.R."/>
            <person name="Simmons D.R."/>
            <person name="Longcore J.E."/>
            <person name="Seto K."/>
            <person name="Alves G.H."/>
            <person name="Bonds A.E."/>
            <person name="Quandt C.A."/>
            <person name="Davis W.J."/>
            <person name="Chang Y."/>
            <person name="Letcher P.M."/>
            <person name="Powell M.J."/>
            <person name="Kuo A."/>
            <person name="Labutti K."/>
            <person name="Pangilinan J."/>
            <person name="Andreopoulos W."/>
            <person name="Tritt A."/>
            <person name="Riley R."/>
            <person name="Hundley H."/>
            <person name="Johnson J."/>
            <person name="Lipzen A."/>
            <person name="Barry K."/>
            <person name="Berbee M.L."/>
            <person name="Buchler N.E."/>
            <person name="Grigoriev I.V."/>
            <person name="Spatafora J.W."/>
            <person name="Stajich J.E."/>
            <person name="James T.Y."/>
        </authorList>
    </citation>
    <scope>NUCLEOTIDE SEQUENCE</scope>
    <source>
        <strain evidence="1">AG</strain>
    </source>
</reference>
<accession>A0AAD5E1Z2</accession>
<dbReference type="Proteomes" id="UP001206595">
    <property type="component" value="Unassembled WGS sequence"/>
</dbReference>
<dbReference type="AlphaFoldDB" id="A0AAD5E1Z2"/>
<reference evidence="1" key="2">
    <citation type="journal article" date="2022" name="Proc. Natl. Acad. Sci. U.S.A.">
        <title>Diploid-dominant life cycles characterize the early evolution of Fungi.</title>
        <authorList>
            <person name="Amses K.R."/>
            <person name="Simmons D.R."/>
            <person name="Longcore J.E."/>
            <person name="Mondo S.J."/>
            <person name="Seto K."/>
            <person name="Jeronimo G.H."/>
            <person name="Bonds A.E."/>
            <person name="Quandt C.A."/>
            <person name="Davis W.J."/>
            <person name="Chang Y."/>
            <person name="Federici B.A."/>
            <person name="Kuo A."/>
            <person name="LaButti K."/>
            <person name="Pangilinan J."/>
            <person name="Andreopoulos W."/>
            <person name="Tritt A."/>
            <person name="Riley R."/>
            <person name="Hundley H."/>
            <person name="Johnson J."/>
            <person name="Lipzen A."/>
            <person name="Barry K."/>
            <person name="Lang B.F."/>
            <person name="Cuomo C.A."/>
            <person name="Buchler N.E."/>
            <person name="Grigoriev I.V."/>
            <person name="Spatafora J.W."/>
            <person name="Stajich J.E."/>
            <person name="James T.Y."/>
        </authorList>
    </citation>
    <scope>NUCLEOTIDE SEQUENCE</scope>
    <source>
        <strain evidence="1">AG</strain>
    </source>
</reference>
<dbReference type="GeneID" id="75918030"/>
<gene>
    <name evidence="1" type="ORF">K450DRAFT_263711</name>
</gene>
<evidence type="ECO:0000313" key="1">
    <source>
        <dbReference type="EMBL" id="KAI8575021.1"/>
    </source>
</evidence>
<name>A0AAD5E1Z2_UMBRA</name>
<proteinExistence type="predicted"/>
<organism evidence="1 2">
    <name type="scientific">Umbelopsis ramanniana AG</name>
    <dbReference type="NCBI Taxonomy" id="1314678"/>
    <lineage>
        <taxon>Eukaryota</taxon>
        <taxon>Fungi</taxon>
        <taxon>Fungi incertae sedis</taxon>
        <taxon>Mucoromycota</taxon>
        <taxon>Mucoromycotina</taxon>
        <taxon>Umbelopsidomycetes</taxon>
        <taxon>Umbelopsidales</taxon>
        <taxon>Umbelopsidaceae</taxon>
        <taxon>Umbelopsis</taxon>
    </lineage>
</organism>
<evidence type="ECO:0000313" key="2">
    <source>
        <dbReference type="Proteomes" id="UP001206595"/>
    </source>
</evidence>
<dbReference type="EMBL" id="MU621009">
    <property type="protein sequence ID" value="KAI8575021.1"/>
    <property type="molecule type" value="Genomic_DNA"/>
</dbReference>
<sequence>MLSPFRSSVGLPFHGSILVFRRSQLPCRCHLWRISRSIGHVIVFCVVTNRPQTPSDHVPLGWSFMRSFANCENLALIPFYYEIPGYRSQ</sequence>
<comment type="caution">
    <text evidence="1">The sequence shown here is derived from an EMBL/GenBank/DDBJ whole genome shotgun (WGS) entry which is preliminary data.</text>
</comment>
<dbReference type="RefSeq" id="XP_051440027.1">
    <property type="nucleotide sequence ID" value="XM_051592688.1"/>
</dbReference>